<evidence type="ECO:0000259" key="1">
    <source>
        <dbReference type="Pfam" id="PF07727"/>
    </source>
</evidence>
<organism evidence="2 3">
    <name type="scientific">Rehmannia glutinosa</name>
    <name type="common">Chinese foxglove</name>
    <dbReference type="NCBI Taxonomy" id="99300"/>
    <lineage>
        <taxon>Eukaryota</taxon>
        <taxon>Viridiplantae</taxon>
        <taxon>Streptophyta</taxon>
        <taxon>Embryophyta</taxon>
        <taxon>Tracheophyta</taxon>
        <taxon>Spermatophyta</taxon>
        <taxon>Magnoliopsida</taxon>
        <taxon>eudicotyledons</taxon>
        <taxon>Gunneridae</taxon>
        <taxon>Pentapetalae</taxon>
        <taxon>asterids</taxon>
        <taxon>lamiids</taxon>
        <taxon>Lamiales</taxon>
        <taxon>Orobanchaceae</taxon>
        <taxon>Rehmannieae</taxon>
        <taxon>Rehmannia</taxon>
    </lineage>
</organism>
<dbReference type="EMBL" id="JABTTQ020000012">
    <property type="protein sequence ID" value="KAK6145450.1"/>
    <property type="molecule type" value="Genomic_DNA"/>
</dbReference>
<evidence type="ECO:0000313" key="2">
    <source>
        <dbReference type="EMBL" id="KAK6145450.1"/>
    </source>
</evidence>
<protein>
    <recommendedName>
        <fullName evidence="1">Reverse transcriptase Ty1/copia-type domain-containing protein</fullName>
    </recommendedName>
</protein>
<comment type="caution">
    <text evidence="2">The sequence shown here is derived from an EMBL/GenBank/DDBJ whole genome shotgun (WGS) entry which is preliminary data.</text>
</comment>
<dbReference type="InterPro" id="IPR013103">
    <property type="entry name" value="RVT_2"/>
</dbReference>
<dbReference type="Proteomes" id="UP001318860">
    <property type="component" value="Unassembled WGS sequence"/>
</dbReference>
<feature type="domain" description="Reverse transcriptase Ty1/copia-type" evidence="1">
    <location>
        <begin position="5"/>
        <end position="105"/>
    </location>
</feature>
<reference evidence="2 3" key="1">
    <citation type="journal article" date="2021" name="Comput. Struct. Biotechnol. J.">
        <title>De novo genome assembly of the potent medicinal plant Rehmannia glutinosa using nanopore technology.</title>
        <authorList>
            <person name="Ma L."/>
            <person name="Dong C."/>
            <person name="Song C."/>
            <person name="Wang X."/>
            <person name="Zheng X."/>
            <person name="Niu Y."/>
            <person name="Chen S."/>
            <person name="Feng W."/>
        </authorList>
    </citation>
    <scope>NUCLEOTIDE SEQUENCE [LARGE SCALE GENOMIC DNA]</scope>
    <source>
        <strain evidence="2">DH-2019</strain>
    </source>
</reference>
<accession>A0ABR0WH36</accession>
<gene>
    <name evidence="2" type="ORF">DH2020_022270</name>
</gene>
<evidence type="ECO:0000313" key="3">
    <source>
        <dbReference type="Proteomes" id="UP001318860"/>
    </source>
</evidence>
<proteinExistence type="predicted"/>
<name>A0ABR0WH36_REHGL</name>
<sequence length="162" mass="18595">MELCKQLLAFGMVQSASDHCLFTKKGQILFLHSSFMFDVLIIGSHSSDIASLKAYLHGLFTIKDLGETKCFLAVEIARGSTGNYLNQRKYIVDIFKDTVVLQWRPTPVPFPQGLKWTGKTGKPLPNPEQYRHLVGRLLYFNWTRADITYYFDSFDVYLISML</sequence>
<dbReference type="Pfam" id="PF07727">
    <property type="entry name" value="RVT_2"/>
    <property type="match status" value="1"/>
</dbReference>
<keyword evidence="3" id="KW-1185">Reference proteome</keyword>